<dbReference type="GO" id="GO:0006457">
    <property type="term" value="P:protein folding"/>
    <property type="evidence" value="ECO:0007669"/>
    <property type="project" value="UniProtKB-UniRule"/>
</dbReference>
<dbReference type="RefSeq" id="WP_208831729.1">
    <property type="nucleotide sequence ID" value="NZ_CP072110.1"/>
</dbReference>
<dbReference type="SUPFAM" id="SSF54534">
    <property type="entry name" value="FKBP-like"/>
    <property type="match status" value="2"/>
</dbReference>
<evidence type="ECO:0000259" key="8">
    <source>
        <dbReference type="PROSITE" id="PS50198"/>
    </source>
</evidence>
<keyword evidence="1 7" id="KW-0732">Signal</keyword>
<gene>
    <name evidence="7 9" type="primary">surA</name>
    <name evidence="9" type="ORF">J1N51_13275</name>
</gene>
<dbReference type="Proteomes" id="UP000682739">
    <property type="component" value="Chromosome"/>
</dbReference>
<comment type="subcellular location">
    <subcellularLocation>
        <location evidence="7">Periplasm</location>
    </subcellularLocation>
    <text evidence="7">Is capable of associating with the outer membrane.</text>
</comment>
<feature type="domain" description="PpiC" evidence="8">
    <location>
        <begin position="173"/>
        <end position="274"/>
    </location>
</feature>
<organism evidence="9 10">
    <name type="scientific">Psychrosphaera ytuae</name>
    <dbReference type="NCBI Taxonomy" id="2820710"/>
    <lineage>
        <taxon>Bacteria</taxon>
        <taxon>Pseudomonadati</taxon>
        <taxon>Pseudomonadota</taxon>
        <taxon>Gammaproteobacteria</taxon>
        <taxon>Alteromonadales</taxon>
        <taxon>Pseudoalteromonadaceae</taxon>
        <taxon>Psychrosphaera</taxon>
    </lineage>
</organism>
<dbReference type="InterPro" id="IPR015391">
    <property type="entry name" value="SurA_N"/>
</dbReference>
<dbReference type="InterPro" id="IPR027304">
    <property type="entry name" value="Trigger_fact/SurA_dom_sf"/>
</dbReference>
<comment type="function">
    <text evidence="7">Chaperone involved in the correct folding and assembly of outer membrane proteins. Recognizes specific patterns of aromatic residues and the orientation of their side chains, which are found more frequently in integral outer membrane proteins. May act in both early periplasmic and late outer membrane-associated steps of protein maturation.</text>
</comment>
<dbReference type="KEGG" id="psym:J1N51_13275"/>
<accession>A0A975HJW6</accession>
<dbReference type="InterPro" id="IPR046357">
    <property type="entry name" value="PPIase_dom_sf"/>
</dbReference>
<dbReference type="HAMAP" id="MF_01183">
    <property type="entry name" value="Chaperone_SurA"/>
    <property type="match status" value="1"/>
</dbReference>
<feature type="chain" id="PRO_5038180335" description="Chaperone SurA" evidence="7">
    <location>
        <begin position="24"/>
        <end position="427"/>
    </location>
</feature>
<dbReference type="EC" id="5.2.1.8" evidence="7"/>
<dbReference type="InterPro" id="IPR023034">
    <property type="entry name" value="PPIase_SurA"/>
</dbReference>
<dbReference type="InterPro" id="IPR023058">
    <property type="entry name" value="PPIase_PpiC_CS"/>
</dbReference>
<dbReference type="AlphaFoldDB" id="A0A975HJW6"/>
<name>A0A975HJW6_9GAMM</name>
<proteinExistence type="inferred from homology"/>
<feature type="domain" description="PpiC" evidence="8">
    <location>
        <begin position="283"/>
        <end position="383"/>
    </location>
</feature>
<dbReference type="Gene3D" id="3.10.50.40">
    <property type="match status" value="2"/>
</dbReference>
<sequence length="427" mass="47368" precursor="true">MFKKSLLSALLLGAAALSTAVSADVKKIDEVAVVVDDGVVLEGEIRDIVRSVKAKAAIENQRLPTDDVLRTQAIEKLILESLQLQLASRMGIQISDAQLDSVLMNIAQSEGKTIEEYRQSVIDSGENFEQHREKVRSEITISETMRANVRRRVNISEQEVKTLLEIIEQQTSKEEFNIGHILINVDSDATQADITTRKDVAEKVIELLEGGADFKQVAITSSSGAKALEGGDWGFLSINEMPSLFAENVKGQKKGDIIGPLKSGAGFHIIKILDIRGRETVEIKEVKSRHILIKPSIILSEEKAKKMLEKFVADVKAGNADFSELAKEHSEDPGSASRGGELGWANPDIYAPQFKETLGQLSPGQFSAPFRTQFGWHVVQLLDERTSDATEDSKKDRAYQILFNRKFAEEKENWLRELRSKANIEAL</sequence>
<dbReference type="Pfam" id="PF09312">
    <property type="entry name" value="SurA_N"/>
    <property type="match status" value="1"/>
</dbReference>
<evidence type="ECO:0000313" key="10">
    <source>
        <dbReference type="Proteomes" id="UP000682739"/>
    </source>
</evidence>
<dbReference type="GO" id="GO:0051082">
    <property type="term" value="F:unfolded protein binding"/>
    <property type="evidence" value="ECO:0007669"/>
    <property type="project" value="UniProtKB-UniRule"/>
</dbReference>
<keyword evidence="6 7" id="KW-0413">Isomerase</keyword>
<comment type="catalytic activity">
    <reaction evidence="7">
        <text>[protein]-peptidylproline (omega=180) = [protein]-peptidylproline (omega=0)</text>
        <dbReference type="Rhea" id="RHEA:16237"/>
        <dbReference type="Rhea" id="RHEA-COMP:10747"/>
        <dbReference type="Rhea" id="RHEA-COMP:10748"/>
        <dbReference type="ChEBI" id="CHEBI:83833"/>
        <dbReference type="ChEBI" id="CHEBI:83834"/>
        <dbReference type="EC" id="5.2.1.8"/>
    </reaction>
</comment>
<dbReference type="GO" id="GO:0003755">
    <property type="term" value="F:peptidyl-prolyl cis-trans isomerase activity"/>
    <property type="evidence" value="ECO:0007669"/>
    <property type="project" value="UniProtKB-UniRule"/>
</dbReference>
<evidence type="ECO:0000256" key="6">
    <source>
        <dbReference type="ARBA" id="ARBA00023235"/>
    </source>
</evidence>
<protein>
    <recommendedName>
        <fullName evidence="7">Chaperone SurA</fullName>
    </recommendedName>
    <alternativeName>
        <fullName evidence="7">Peptidyl-prolyl cis-trans isomerase SurA</fullName>
        <shortName evidence="7">PPIase SurA</shortName>
        <ecNumber evidence="7">5.2.1.8</ecNumber>
    </alternativeName>
    <alternativeName>
        <fullName evidence="7">Rotamase SurA</fullName>
    </alternativeName>
</protein>
<dbReference type="PROSITE" id="PS50198">
    <property type="entry name" value="PPIC_PPIASE_2"/>
    <property type="match status" value="2"/>
</dbReference>
<dbReference type="InterPro" id="IPR000297">
    <property type="entry name" value="PPIase_PpiC"/>
</dbReference>
<reference evidence="9" key="1">
    <citation type="submission" date="2021-03" db="EMBL/GenBank/DDBJ databases">
        <title>Description of Psychrosphaera ytuae sp. nov. isolated from deep sea sediment of South China Sea.</title>
        <authorList>
            <person name="Zhang J."/>
            <person name="Xu X.-D."/>
        </authorList>
    </citation>
    <scope>NUCLEOTIDE SEQUENCE</scope>
    <source>
        <strain evidence="9">MTZ26</strain>
    </source>
</reference>
<evidence type="ECO:0000256" key="3">
    <source>
        <dbReference type="ARBA" id="ARBA00022764"/>
    </source>
</evidence>
<keyword evidence="10" id="KW-1185">Reference proteome</keyword>
<dbReference type="GO" id="GO:0030288">
    <property type="term" value="C:outer membrane-bounded periplasmic space"/>
    <property type="evidence" value="ECO:0007669"/>
    <property type="project" value="InterPro"/>
</dbReference>
<comment type="domain">
    <text evidence="7">The PPIase activity resides only in the second parvulin domain. The N-terminal region and the C-terminal tail are necessary and sufficient for the chaperone activity of SurA. The PPIase activity is dispensable for SurA to function as a chaperone. The N-terminal region and the C-terminal tail are also required for porin recognition.</text>
</comment>
<dbReference type="InterPro" id="IPR050280">
    <property type="entry name" value="OMP_Chaperone_SurA"/>
</dbReference>
<dbReference type="NCBIfam" id="NF008038">
    <property type="entry name" value="PRK10770.1"/>
    <property type="match status" value="1"/>
</dbReference>
<dbReference type="PANTHER" id="PTHR47637">
    <property type="entry name" value="CHAPERONE SURA"/>
    <property type="match status" value="1"/>
</dbReference>
<keyword evidence="3 7" id="KW-0574">Periplasm</keyword>
<evidence type="ECO:0000256" key="2">
    <source>
        <dbReference type="ARBA" id="ARBA00022737"/>
    </source>
</evidence>
<evidence type="ECO:0000313" key="9">
    <source>
        <dbReference type="EMBL" id="QTH63674.1"/>
    </source>
</evidence>
<dbReference type="GO" id="GO:0043165">
    <property type="term" value="P:Gram-negative-bacterium-type cell outer membrane assembly"/>
    <property type="evidence" value="ECO:0007669"/>
    <property type="project" value="InterPro"/>
</dbReference>
<dbReference type="EMBL" id="CP072110">
    <property type="protein sequence ID" value="QTH63674.1"/>
    <property type="molecule type" value="Genomic_DNA"/>
</dbReference>
<dbReference type="PROSITE" id="PS01096">
    <property type="entry name" value="PPIC_PPIASE_1"/>
    <property type="match status" value="1"/>
</dbReference>
<keyword evidence="2 7" id="KW-0677">Repeat</keyword>
<dbReference type="PANTHER" id="PTHR47637:SF1">
    <property type="entry name" value="CHAPERONE SURA"/>
    <property type="match status" value="1"/>
</dbReference>
<evidence type="ECO:0000256" key="1">
    <source>
        <dbReference type="ARBA" id="ARBA00022729"/>
    </source>
</evidence>
<evidence type="ECO:0000256" key="7">
    <source>
        <dbReference type="HAMAP-Rule" id="MF_01183"/>
    </source>
</evidence>
<evidence type="ECO:0000256" key="5">
    <source>
        <dbReference type="ARBA" id="ARBA00023186"/>
    </source>
</evidence>
<dbReference type="Gene3D" id="1.10.4030.10">
    <property type="entry name" value="Porin chaperone SurA, peptide-binding domain"/>
    <property type="match status" value="2"/>
</dbReference>
<evidence type="ECO:0000256" key="4">
    <source>
        <dbReference type="ARBA" id="ARBA00023110"/>
    </source>
</evidence>
<dbReference type="GO" id="GO:0050821">
    <property type="term" value="P:protein stabilization"/>
    <property type="evidence" value="ECO:0007669"/>
    <property type="project" value="InterPro"/>
</dbReference>
<feature type="signal peptide" evidence="7">
    <location>
        <begin position="1"/>
        <end position="23"/>
    </location>
</feature>
<keyword evidence="5 7" id="KW-0143">Chaperone</keyword>
<keyword evidence="4 7" id="KW-0697">Rotamase</keyword>
<dbReference type="GO" id="GO:0042277">
    <property type="term" value="F:peptide binding"/>
    <property type="evidence" value="ECO:0007669"/>
    <property type="project" value="InterPro"/>
</dbReference>
<dbReference type="SUPFAM" id="SSF109998">
    <property type="entry name" value="Triger factor/SurA peptide-binding domain-like"/>
    <property type="match status" value="1"/>
</dbReference>
<dbReference type="Pfam" id="PF00639">
    <property type="entry name" value="Rotamase"/>
    <property type="match status" value="2"/>
</dbReference>